<dbReference type="InterPro" id="IPR021823">
    <property type="entry name" value="DUF3408"/>
</dbReference>
<evidence type="ECO:0000256" key="1">
    <source>
        <dbReference type="SAM" id="MobiDB-lite"/>
    </source>
</evidence>
<dbReference type="EMBL" id="BK010596">
    <property type="protein sequence ID" value="DAC74954.1"/>
    <property type="molecule type" value="Genomic_DNA"/>
</dbReference>
<proteinExistence type="predicted"/>
<protein>
    <submittedName>
        <fullName evidence="2">Conjugative transposon protein TraB</fullName>
    </submittedName>
</protein>
<dbReference type="EMBL" id="BK010595">
    <property type="protein sequence ID" value="DAC74898.1"/>
    <property type="molecule type" value="Genomic_DNA"/>
</dbReference>
<dbReference type="Pfam" id="PF11888">
    <property type="entry name" value="DUF3408"/>
    <property type="match status" value="1"/>
</dbReference>
<evidence type="ECO:0000313" key="2">
    <source>
        <dbReference type="EMBL" id="DAC74954.1"/>
    </source>
</evidence>
<reference evidence="2" key="4">
    <citation type="journal article" date="2016" name="Sci. Rep.">
        <title>Genomic epidemiology and global diversity of the emerging bacterial pathogen Elizabethkingia anophelis.</title>
        <authorList>
            <person name="Breurec S."/>
            <person name="Criscuolo A."/>
            <person name="Diancourt L."/>
            <person name="Rendueles O."/>
            <person name="Vandenbogaert M."/>
            <person name="Passet V."/>
            <person name="Caro V."/>
            <person name="Rocha E.P."/>
            <person name="Touchon M."/>
            <person name="Brisse S."/>
        </authorList>
    </citation>
    <scope>NUCLEOTIDE SEQUENCE</scope>
</reference>
<dbReference type="RefSeq" id="WP_059330522.1">
    <property type="nucleotide sequence ID" value="NZ_CP016370.1"/>
</dbReference>
<feature type="compositionally biased region" description="Basic and acidic residues" evidence="1">
    <location>
        <begin position="50"/>
        <end position="59"/>
    </location>
</feature>
<accession>A0A455ZE72</accession>
<feature type="region of interest" description="Disordered" evidence="1">
    <location>
        <begin position="33"/>
        <end position="64"/>
    </location>
</feature>
<name>A0A455ZE72_9FLAO</name>
<reference evidence="2" key="5">
    <citation type="journal article" date="2017" name="Genome Announc.">
        <title>Complete Circularized Genome Sequences of Four Strains of Elizabethkingia anophelis, Including Two Novel Strains Isolated from Wild-Caught Anopheles sinensis.</title>
        <authorList>
            <person name="Pei D."/>
            <person name="Nicholson A.C."/>
            <person name="Jiang J."/>
            <person name="Chen H."/>
            <person name="Whitney A.M."/>
            <person name="Villarma A."/>
            <person name="Bell M."/>
            <person name="Humrighouse B."/>
            <person name="Rowe L.A."/>
            <person name="Sheth M."/>
            <person name="Batra D."/>
            <person name="Juieng P."/>
            <person name="Loparev V.N."/>
            <person name="McQuiston J.R."/>
            <person name="Lan Y."/>
            <person name="Ma Y."/>
            <person name="Xu J."/>
        </authorList>
    </citation>
    <scope>NUCLEOTIDE SEQUENCE</scope>
</reference>
<sequence>MEKNQKGKITSDINEELMMNLMLDGVQKEGLKVTEEPDEDFEIQNPERQAVSEDKPPGKDKRKTKIKNDVDYESLFFRKTHTHARSGKVVYVRAEFHEKLSRIVQVIGEDKISLYTYVDNILECHFKEFGEEIIKSFNEKYKPIL</sequence>
<dbReference type="AlphaFoldDB" id="A0A455ZE72"/>
<reference evidence="2" key="3">
    <citation type="journal article" date="2016" name="Genome Announc.">
        <title>Complete Genome Sequences of Four Strains from the 2015-2016 Elizabethkingia anophelis Outbreak.</title>
        <authorList>
            <person name="Nicholson A.C."/>
            <person name="Whitney A.M."/>
            <person name="Emery B.D."/>
            <person name="Bell M.E."/>
            <person name="Gartin J.T."/>
            <person name="Humrighouse B.W."/>
            <person name="Loparev V.N."/>
            <person name="Batra D."/>
            <person name="Sheth M."/>
            <person name="Rowe L.A."/>
            <person name="Juieng P."/>
            <person name="Knipe K."/>
            <person name="Gulvik C."/>
            <person name="McQuiston J.R."/>
        </authorList>
    </citation>
    <scope>NUCLEOTIDE SEQUENCE</scope>
</reference>
<gene>
    <name evidence="2" type="primary">traB</name>
</gene>
<reference evidence="2" key="1">
    <citation type="journal article" date="2014" name="Genome Biol. Evol.">
        <title>Comparative genomic analysis of malaria mosquito vector-associated novel pathogen Elizabethkingia anophelis.</title>
        <authorList>
            <person name="Teo J."/>
            <person name="Tan S.Y."/>
            <person name="Liu Y."/>
            <person name="Tay M."/>
            <person name="Ding Y."/>
            <person name="Li Y."/>
            <person name="Kjelleberg S."/>
            <person name="Givskov M."/>
            <person name="Lin R.T."/>
            <person name="Yang L."/>
        </authorList>
    </citation>
    <scope>NUCLEOTIDE SEQUENCE</scope>
</reference>
<reference evidence="2" key="8">
    <citation type="journal article" date="2018" name="J. ISSAAS">
        <title>In Silico Identification of Three Types of Integrative and Conjugative Elements (ICEs) in Elizabethkingia anophelis Strains Isolated from Around the World.</title>
        <authorList>
            <person name="Xu J."/>
            <person name="Pei D."/>
            <person name="Nicholson A."/>
            <person name="Lan Y."/>
            <person name="Xia Q."/>
        </authorList>
    </citation>
    <scope>NUCLEOTIDE SEQUENCE</scope>
</reference>
<reference evidence="2" key="7">
    <citation type="journal article" date="2017" name="Sci. Rep.">
        <title>Genomic features, phylogenetic relationships, and comparative genomics of Elizabethkingia anophelis strain EM361-97 isolated in Taiwan.</title>
        <authorList>
            <person name="Lin J.N."/>
            <person name="Lai C.H."/>
            <person name="Yang C.H."/>
            <person name="Huang Y.H."/>
            <person name="Lin H.H."/>
        </authorList>
    </citation>
    <scope>NUCLEOTIDE SEQUENCE</scope>
</reference>
<reference evidence="2" key="2">
    <citation type="journal article" date="2014" name="PLoS ONE">
        <title>Insights from the genome annotation of Elizabethkingia anophelis from the malaria vector Anopheles gambiae.</title>
        <authorList>
            <person name="Kukutla P."/>
            <person name="Lindberg B.G."/>
            <person name="Pei D."/>
            <person name="Rayl M."/>
            <person name="Yu W."/>
            <person name="Steritz M."/>
            <person name="Faye I."/>
            <person name="Xu J."/>
        </authorList>
    </citation>
    <scope>NUCLEOTIDE SEQUENCE</scope>
</reference>
<organism evidence="2">
    <name type="scientific">Elizabethkingia anophelis</name>
    <dbReference type="NCBI Taxonomy" id="1117645"/>
    <lineage>
        <taxon>Bacteria</taxon>
        <taxon>Pseudomonadati</taxon>
        <taxon>Bacteroidota</taxon>
        <taxon>Flavobacteriia</taxon>
        <taxon>Flavobacteriales</taxon>
        <taxon>Weeksellaceae</taxon>
        <taxon>Elizabethkingia</taxon>
    </lineage>
</organism>
<reference evidence="2" key="6">
    <citation type="journal article" date="2017" name="Nat. Commun.">
        <title>Evolutionary dynamics and genomic features of the Elizabethkingia anophelis 2015 to 2016 Wisconsin outbreak strain.</title>
        <authorList>
            <person name="Perrin A."/>
            <person name="Larsonneur E."/>
            <person name="Nicholson A.C."/>
            <person name="Edwards D.J."/>
            <person name="Gundlach K.M."/>
            <person name="Whitney A.M."/>
            <person name="Gulvik C.A."/>
            <person name="Bell M.E."/>
            <person name="Rendueles O."/>
            <person name="Cury J."/>
            <person name="Hugon P."/>
            <person name="Clermont D."/>
            <person name="Enouf V."/>
            <person name="Loparev V."/>
            <person name="Juieng P."/>
            <person name="Monson T."/>
            <person name="Warshauer D."/>
            <person name="Elbadawi L.I."/>
            <person name="Walters M.S."/>
            <person name="Crist M.B."/>
            <person name="Noble-Wang J."/>
            <person name="Borlaug G."/>
            <person name="Rocha E.P.C."/>
            <person name="Criscuolo A."/>
            <person name="Touchon M."/>
            <person name="Davis J.P."/>
            <person name="Holt K.E."/>
            <person name="McQuiston J.R."/>
            <person name="Brisse S."/>
        </authorList>
    </citation>
    <scope>NUCLEOTIDE SEQUENCE</scope>
</reference>